<feature type="signal peptide" evidence="1">
    <location>
        <begin position="1"/>
        <end position="18"/>
    </location>
</feature>
<proteinExistence type="predicted"/>
<evidence type="ECO:0000256" key="1">
    <source>
        <dbReference type="SAM" id="SignalP"/>
    </source>
</evidence>
<reference evidence="2" key="1">
    <citation type="submission" date="2021-02" db="EMBL/GenBank/DDBJ databases">
        <title>Rhodobacter shimadae sp. nov., an aerobic anoxygenic phototrophic bacterium isolated from a hot spring.</title>
        <authorList>
            <person name="Muramatsu S."/>
            <person name="Haruta S."/>
            <person name="Hirose S."/>
            <person name="Hanada S."/>
        </authorList>
    </citation>
    <scope>NUCLEOTIDE SEQUENCE</scope>
    <source>
        <strain evidence="2">N10</strain>
    </source>
</reference>
<protein>
    <submittedName>
        <fullName evidence="2">Uncharacterized protein</fullName>
    </submittedName>
</protein>
<organism evidence="2 3">
    <name type="scientific">Neotabrizicola shimadae</name>
    <dbReference type="NCBI Taxonomy" id="2807096"/>
    <lineage>
        <taxon>Bacteria</taxon>
        <taxon>Pseudomonadati</taxon>
        <taxon>Pseudomonadota</taxon>
        <taxon>Alphaproteobacteria</taxon>
        <taxon>Rhodobacterales</taxon>
        <taxon>Paracoccaceae</taxon>
        <taxon>Neotabrizicola</taxon>
    </lineage>
</organism>
<keyword evidence="1" id="KW-0732">Signal</keyword>
<name>A0A8G0ZQJ9_9RHOB</name>
<gene>
    <name evidence="2" type="ORF">JO391_10405</name>
</gene>
<accession>A0A8G0ZQJ9</accession>
<dbReference type="Proteomes" id="UP000826300">
    <property type="component" value="Chromosome"/>
</dbReference>
<dbReference type="EMBL" id="CP069370">
    <property type="protein sequence ID" value="QYZ68207.1"/>
    <property type="molecule type" value="Genomic_DNA"/>
</dbReference>
<dbReference type="AlphaFoldDB" id="A0A8G0ZQJ9"/>
<evidence type="ECO:0000313" key="3">
    <source>
        <dbReference type="Proteomes" id="UP000826300"/>
    </source>
</evidence>
<dbReference type="RefSeq" id="WP_220660430.1">
    <property type="nucleotide sequence ID" value="NZ_CP069370.1"/>
</dbReference>
<sequence>MRNLMILLALMAPGAALAGPAEDVLVRAAADCAAFENGVFTAAEDAVQAVDLTGDGVPETVVDAGKFQCSSAASLYGGSGGTWLTVVVDGKAQDFLAQAWTVTDFAGAKVLLLYHNGVDCGGIGVDPCVEALVWGDGRFMSVRPGG</sequence>
<feature type="chain" id="PRO_5034201322" evidence="1">
    <location>
        <begin position="19"/>
        <end position="146"/>
    </location>
</feature>
<evidence type="ECO:0000313" key="2">
    <source>
        <dbReference type="EMBL" id="QYZ68207.1"/>
    </source>
</evidence>
<dbReference type="KEGG" id="nsm:JO391_10405"/>
<keyword evidence="3" id="KW-1185">Reference proteome</keyword>